<dbReference type="AlphaFoldDB" id="A0A0F9KVK1"/>
<evidence type="ECO:0000313" key="1">
    <source>
        <dbReference type="EMBL" id="KKM19410.1"/>
    </source>
</evidence>
<dbReference type="SUPFAM" id="SSF49899">
    <property type="entry name" value="Concanavalin A-like lectins/glucanases"/>
    <property type="match status" value="1"/>
</dbReference>
<dbReference type="InterPro" id="IPR013320">
    <property type="entry name" value="ConA-like_dom_sf"/>
</dbReference>
<reference evidence="1" key="1">
    <citation type="journal article" date="2015" name="Nature">
        <title>Complex archaea that bridge the gap between prokaryotes and eukaryotes.</title>
        <authorList>
            <person name="Spang A."/>
            <person name="Saw J.H."/>
            <person name="Jorgensen S.L."/>
            <person name="Zaremba-Niedzwiedzka K."/>
            <person name="Martijn J."/>
            <person name="Lind A.E."/>
            <person name="van Eijk R."/>
            <person name="Schleper C."/>
            <person name="Guy L."/>
            <person name="Ettema T.J."/>
        </authorList>
    </citation>
    <scope>NUCLEOTIDE SEQUENCE</scope>
</reference>
<dbReference type="Gene3D" id="2.60.120.200">
    <property type="match status" value="1"/>
</dbReference>
<dbReference type="Pfam" id="PF13385">
    <property type="entry name" value="Laminin_G_3"/>
    <property type="match status" value="1"/>
</dbReference>
<dbReference type="EMBL" id="LAZR01013993">
    <property type="protein sequence ID" value="KKM19410.1"/>
    <property type="molecule type" value="Genomic_DNA"/>
</dbReference>
<proteinExistence type="predicted"/>
<protein>
    <recommendedName>
        <fullName evidence="2">LamG-like jellyroll fold domain-containing protein</fullName>
    </recommendedName>
</protein>
<feature type="non-terminal residue" evidence="1">
    <location>
        <position position="1"/>
    </location>
</feature>
<evidence type="ECO:0008006" key="2">
    <source>
        <dbReference type="Google" id="ProtNLM"/>
    </source>
</evidence>
<accession>A0A0F9KVK1</accession>
<dbReference type="Gene3D" id="2.60.40.10">
    <property type="entry name" value="Immunoglobulins"/>
    <property type="match status" value="1"/>
</dbReference>
<dbReference type="Gene3D" id="3.40.960.10">
    <property type="entry name" value="VSR Endonuclease"/>
    <property type="match status" value="1"/>
</dbReference>
<comment type="caution">
    <text evidence="1">The sequence shown here is derived from an EMBL/GenBank/DDBJ whole genome shotgun (WGS) entry which is preliminary data.</text>
</comment>
<sequence length="676" mass="75973">DLDGVNDYVNCGNIAGFEKNEPFSLECWFKTGGTNHIIVSKNTSSSGTGYYIITAVGKIYFRLQITVSARISVSTIEAGFNNNIWHHLVCTYDGLEIASGCHIYIDSIDKAVSIDNDTLSGTITNASNFNIGNISNLTYHFGGKLDEIIIYNKELTQEEVTYRWNSGNGRENFLFPTDKPTIEPTALFDPVTVSSWDLFLETLGGGNEGSIGYNLYKVDKTNKYYWNGSAWVTGGSASNYNSQATINANIGTFDVTPDKIGFIAYLISDGDQAIELDENQITYTENYLPLVNAGSNKSCKDEDTILLFSDCSFSDPDGTVIKAEYKVDGEIDVWTEIPQGGYGTLLEAVQAFTYQFSNTGIKTVRLQAEDNEGATSDDSLTVTVSKFSVTFNIKNLSGVHLPNINFNPDDGSGWQLVDSPFTFEFDYNASGYDVIFEKTNYIGDSTKLIITCNKHGDFTPVPTNILQGSGCPKCALVSASRRYRKPQDLFIKQCKEVHGNKYDYSRVEYKNNTTPVILICSKHGKFKQKPILHLDQKCGCPTCNSSKGELEVRSWLENHKISYEEQKKFPDCRYKKMLSFDFFLPELNTLIEYNGIQHYKLVPLIEYSNDTLKIIQRRDRIKKKYAKDKGLRLLTIPYTAKVNDFLEQTLSSKQSAFFWNSFNKKRHLISQDTSIL</sequence>
<organism evidence="1">
    <name type="scientific">marine sediment metagenome</name>
    <dbReference type="NCBI Taxonomy" id="412755"/>
    <lineage>
        <taxon>unclassified sequences</taxon>
        <taxon>metagenomes</taxon>
        <taxon>ecological metagenomes</taxon>
    </lineage>
</organism>
<gene>
    <name evidence="1" type="ORF">LCGC14_1655920</name>
</gene>
<dbReference type="InterPro" id="IPR013783">
    <property type="entry name" value="Ig-like_fold"/>
</dbReference>
<name>A0A0F9KVK1_9ZZZZ</name>